<evidence type="ECO:0000313" key="2">
    <source>
        <dbReference type="EMBL" id="GMQ31680.1"/>
    </source>
</evidence>
<comment type="caution">
    <text evidence="2">The sequence shown here is derived from an EMBL/GenBank/DDBJ whole genome shotgun (WGS) entry which is preliminary data.</text>
</comment>
<gene>
    <name evidence="2" type="ORF">Aconfl_43250</name>
</gene>
<accession>A0ABQ6PWK3</accession>
<keyword evidence="3" id="KW-1185">Reference proteome</keyword>
<keyword evidence="1" id="KW-0732">Signal</keyword>
<sequence length="242" mass="26347">MKIKYLFFSAALGLASFSNVLAFGNPENSSEVAIIENDPATVIANYIKAVGGKDKVNAIKNAKLVMEANIQGQVLELSSIADAENSRMIQTTSMGGNVLQKTMFVNGKAQVIAGGQVQELPDETAAMLKPQTFVFPEERYEEMGFTLAYVGVEQIDGEDVHVLDITAPIGILTKEYYSVATGFKVRTSSDATGEITYSDYQEVDGIKFPMTMTIKNPMLPVPMEAKIKSIEFNTALTDSDFQ</sequence>
<feature type="chain" id="PRO_5046731003" description="DUF4292 domain-containing protein" evidence="1">
    <location>
        <begin position="23"/>
        <end position="242"/>
    </location>
</feature>
<dbReference type="Gene3D" id="2.50.20.10">
    <property type="entry name" value="Lipoprotein localisation LolA/LolB/LppX"/>
    <property type="match status" value="1"/>
</dbReference>
<proteinExistence type="predicted"/>
<protein>
    <recommendedName>
        <fullName evidence="4">DUF4292 domain-containing protein</fullName>
    </recommendedName>
</protein>
<feature type="signal peptide" evidence="1">
    <location>
        <begin position="1"/>
        <end position="22"/>
    </location>
</feature>
<organism evidence="2 3">
    <name type="scientific">Algoriphagus confluentis</name>
    <dbReference type="NCBI Taxonomy" id="1697556"/>
    <lineage>
        <taxon>Bacteria</taxon>
        <taxon>Pseudomonadati</taxon>
        <taxon>Bacteroidota</taxon>
        <taxon>Cytophagia</taxon>
        <taxon>Cytophagales</taxon>
        <taxon>Cyclobacteriaceae</taxon>
        <taxon>Algoriphagus</taxon>
    </lineage>
</organism>
<dbReference type="EMBL" id="BTPD01000024">
    <property type="protein sequence ID" value="GMQ31680.1"/>
    <property type="molecule type" value="Genomic_DNA"/>
</dbReference>
<dbReference type="RefSeq" id="WP_338226464.1">
    <property type="nucleotide sequence ID" value="NZ_BTPD01000024.1"/>
</dbReference>
<evidence type="ECO:0008006" key="4">
    <source>
        <dbReference type="Google" id="ProtNLM"/>
    </source>
</evidence>
<reference evidence="2 3" key="1">
    <citation type="submission" date="2023-08" db="EMBL/GenBank/DDBJ databases">
        <title>Draft genome sequence of Algoriphagus confluentis.</title>
        <authorList>
            <person name="Takatani N."/>
            <person name="Hosokawa M."/>
            <person name="Sawabe T."/>
        </authorList>
    </citation>
    <scope>NUCLEOTIDE SEQUENCE [LARGE SCALE GENOMIC DNA]</scope>
    <source>
        <strain evidence="2 3">NBRC 111222</strain>
    </source>
</reference>
<name>A0ABQ6PWK3_9BACT</name>
<evidence type="ECO:0000313" key="3">
    <source>
        <dbReference type="Proteomes" id="UP001338309"/>
    </source>
</evidence>
<evidence type="ECO:0000256" key="1">
    <source>
        <dbReference type="SAM" id="SignalP"/>
    </source>
</evidence>
<dbReference type="Proteomes" id="UP001338309">
    <property type="component" value="Unassembled WGS sequence"/>
</dbReference>